<dbReference type="GO" id="GO:0009062">
    <property type="term" value="P:fatty acid catabolic process"/>
    <property type="evidence" value="ECO:0007669"/>
    <property type="project" value="TreeGrafter"/>
</dbReference>
<dbReference type="SUPFAM" id="SSF54637">
    <property type="entry name" value="Thioesterase/thiol ester dehydrase-isomerase"/>
    <property type="match status" value="1"/>
</dbReference>
<dbReference type="CDD" id="cd03445">
    <property type="entry name" value="Thioesterase_II_repeat2"/>
    <property type="match status" value="1"/>
</dbReference>
<proteinExistence type="inferred from homology"/>
<evidence type="ECO:0000256" key="2">
    <source>
        <dbReference type="ARBA" id="ARBA00022801"/>
    </source>
</evidence>
<dbReference type="GO" id="GO:0047617">
    <property type="term" value="F:fatty acyl-CoA hydrolase activity"/>
    <property type="evidence" value="ECO:0007669"/>
    <property type="project" value="InterPro"/>
</dbReference>
<protein>
    <recommendedName>
        <fullName evidence="3">Acyl-CoA thioesterase-like N-terminal HotDog domain-containing protein</fullName>
    </recommendedName>
</protein>
<dbReference type="EMBL" id="BTSY01000004">
    <property type="protein sequence ID" value="GMT22138.1"/>
    <property type="molecule type" value="Genomic_DNA"/>
</dbReference>
<dbReference type="PANTHER" id="PTHR11066:SF34">
    <property type="entry name" value="ACYL-COENZYME A THIOESTERASE 8"/>
    <property type="match status" value="1"/>
</dbReference>
<dbReference type="Pfam" id="PF13622">
    <property type="entry name" value="4HBT_3"/>
    <property type="match status" value="1"/>
</dbReference>
<keyword evidence="5" id="KW-1185">Reference proteome</keyword>
<evidence type="ECO:0000256" key="1">
    <source>
        <dbReference type="ARBA" id="ARBA00006538"/>
    </source>
</evidence>
<comment type="caution">
    <text evidence="4">The sequence shown here is derived from an EMBL/GenBank/DDBJ whole genome shotgun (WGS) entry which is preliminary data.</text>
</comment>
<name>A0AAV5VV57_9BILA</name>
<dbReference type="AlphaFoldDB" id="A0AAV5VV57"/>
<keyword evidence="2" id="KW-0378">Hydrolase</keyword>
<evidence type="ECO:0000313" key="4">
    <source>
        <dbReference type="EMBL" id="GMT22138.1"/>
    </source>
</evidence>
<dbReference type="InterPro" id="IPR003703">
    <property type="entry name" value="Acyl_CoA_thio"/>
</dbReference>
<feature type="domain" description="Acyl-CoA thioesterase-like N-terminal HotDog" evidence="3">
    <location>
        <begin position="3"/>
        <end position="62"/>
    </location>
</feature>
<dbReference type="InterPro" id="IPR029069">
    <property type="entry name" value="HotDog_dom_sf"/>
</dbReference>
<accession>A0AAV5VV57</accession>
<organism evidence="4 5">
    <name type="scientific">Pristionchus fissidentatus</name>
    <dbReference type="NCBI Taxonomy" id="1538716"/>
    <lineage>
        <taxon>Eukaryota</taxon>
        <taxon>Metazoa</taxon>
        <taxon>Ecdysozoa</taxon>
        <taxon>Nematoda</taxon>
        <taxon>Chromadorea</taxon>
        <taxon>Rhabditida</taxon>
        <taxon>Rhabditina</taxon>
        <taxon>Diplogasteromorpha</taxon>
        <taxon>Diplogasteroidea</taxon>
        <taxon>Neodiplogasteridae</taxon>
        <taxon>Pristionchus</taxon>
    </lineage>
</organism>
<evidence type="ECO:0000259" key="3">
    <source>
        <dbReference type="Pfam" id="PF13622"/>
    </source>
</evidence>
<gene>
    <name evidence="4" type="ORF">PFISCL1PPCAC_13435</name>
</gene>
<dbReference type="Gene3D" id="2.40.160.210">
    <property type="entry name" value="Acyl-CoA thioesterase, double hotdog domain"/>
    <property type="match status" value="1"/>
</dbReference>
<dbReference type="InterPro" id="IPR049449">
    <property type="entry name" value="TesB_ACOT8-like_N"/>
</dbReference>
<evidence type="ECO:0000313" key="5">
    <source>
        <dbReference type="Proteomes" id="UP001432322"/>
    </source>
</evidence>
<comment type="similarity">
    <text evidence="1">Belongs to the C/M/P thioester hydrolase family.</text>
</comment>
<dbReference type="Proteomes" id="UP001432322">
    <property type="component" value="Unassembled WGS sequence"/>
</dbReference>
<sequence length="151" mass="17239">MYAADKTVRSELNCHSFQCNFLIRVNCNVPVSYHVTRLYDGRSFAARFVECTQEGAIAYAALVGYQRLEDHSIEHQSSMPVVPPPNECEIIDASGFSLHAALPRHSRPSYGEYIQKHRQHIVHAHEVVSQVQLVFCTYAQKLKKNYKAILF</sequence>
<dbReference type="GO" id="GO:0005782">
    <property type="term" value="C:peroxisomal matrix"/>
    <property type="evidence" value="ECO:0007669"/>
    <property type="project" value="TreeGrafter"/>
</dbReference>
<dbReference type="PANTHER" id="PTHR11066">
    <property type="entry name" value="ACYL-COA THIOESTERASE"/>
    <property type="match status" value="1"/>
</dbReference>
<dbReference type="GO" id="GO:0006637">
    <property type="term" value="P:acyl-CoA metabolic process"/>
    <property type="evidence" value="ECO:0007669"/>
    <property type="project" value="InterPro"/>
</dbReference>
<reference evidence="4" key="1">
    <citation type="submission" date="2023-10" db="EMBL/GenBank/DDBJ databases">
        <title>Genome assembly of Pristionchus species.</title>
        <authorList>
            <person name="Yoshida K."/>
            <person name="Sommer R.J."/>
        </authorList>
    </citation>
    <scope>NUCLEOTIDE SEQUENCE</scope>
    <source>
        <strain evidence="4">RS5133</strain>
    </source>
</reference>
<dbReference type="InterPro" id="IPR042171">
    <property type="entry name" value="Acyl-CoA_hotdog"/>
</dbReference>